<dbReference type="Pfam" id="PF02397">
    <property type="entry name" value="Bac_transf"/>
    <property type="match status" value="1"/>
</dbReference>
<dbReference type="GO" id="GO:0016780">
    <property type="term" value="F:phosphotransferase activity, for other substituted phosphate groups"/>
    <property type="evidence" value="ECO:0007669"/>
    <property type="project" value="TreeGrafter"/>
</dbReference>
<dbReference type="Proteomes" id="UP000647241">
    <property type="component" value="Unassembled WGS sequence"/>
</dbReference>
<comment type="caution">
    <text evidence="3">The sequence shown here is derived from an EMBL/GenBank/DDBJ whole genome shotgun (WGS) entry which is preliminary data.</text>
</comment>
<protein>
    <recommendedName>
        <fullName evidence="2">Bacterial sugar transferase domain-containing protein</fullName>
    </recommendedName>
</protein>
<reference evidence="3" key="1">
    <citation type="journal article" date="2014" name="Int. J. Syst. Evol. Microbiol.">
        <title>Complete genome sequence of Corynebacterium casei LMG S-19264T (=DSM 44701T), isolated from a smear-ripened cheese.</title>
        <authorList>
            <consortium name="US DOE Joint Genome Institute (JGI-PGF)"/>
            <person name="Walter F."/>
            <person name="Albersmeier A."/>
            <person name="Kalinowski J."/>
            <person name="Ruckert C."/>
        </authorList>
    </citation>
    <scope>NUCLEOTIDE SEQUENCE</scope>
    <source>
        <strain evidence="3">CGMCC 1.12997</strain>
    </source>
</reference>
<dbReference type="PANTHER" id="PTHR30576:SF0">
    <property type="entry name" value="UNDECAPRENYL-PHOSPHATE N-ACETYLGALACTOSAMINYL 1-PHOSPHATE TRANSFERASE-RELATED"/>
    <property type="match status" value="1"/>
</dbReference>
<dbReference type="InterPro" id="IPR003362">
    <property type="entry name" value="Bact_transf"/>
</dbReference>
<reference evidence="3" key="2">
    <citation type="submission" date="2020-09" db="EMBL/GenBank/DDBJ databases">
        <authorList>
            <person name="Sun Q."/>
            <person name="Zhou Y."/>
        </authorList>
    </citation>
    <scope>NUCLEOTIDE SEQUENCE</scope>
    <source>
        <strain evidence="3">CGMCC 1.12997</strain>
    </source>
</reference>
<sequence>MVLLAPLFFLIAFFIKLDSSGSAFFVQDRVGRNGELFKMYKFRSMYKGTPQYELSPTTPFDPRITRIGRFLRKTSLDELPQLMNVFLGDMSLVGPRPEMPFIVQIYTSEQRQRLQVVPGITGLWQLSADRAFLIHENIQYDLYYIRNRGFFMDIAILIHTLFFTMRRGV</sequence>
<proteinExistence type="inferred from homology"/>
<gene>
    <name evidence="3" type="ORF">GCM10011585_32420</name>
</gene>
<evidence type="ECO:0000313" key="4">
    <source>
        <dbReference type="Proteomes" id="UP000647241"/>
    </source>
</evidence>
<name>A0A917M9F0_9BACT</name>
<evidence type="ECO:0000259" key="2">
    <source>
        <dbReference type="Pfam" id="PF02397"/>
    </source>
</evidence>
<evidence type="ECO:0000256" key="1">
    <source>
        <dbReference type="ARBA" id="ARBA00006464"/>
    </source>
</evidence>
<dbReference type="EMBL" id="BMGT01000003">
    <property type="protein sequence ID" value="GGG86028.1"/>
    <property type="molecule type" value="Genomic_DNA"/>
</dbReference>
<organism evidence="3 4">
    <name type="scientific">Edaphobacter dinghuensis</name>
    <dbReference type="NCBI Taxonomy" id="1560005"/>
    <lineage>
        <taxon>Bacteria</taxon>
        <taxon>Pseudomonadati</taxon>
        <taxon>Acidobacteriota</taxon>
        <taxon>Terriglobia</taxon>
        <taxon>Terriglobales</taxon>
        <taxon>Acidobacteriaceae</taxon>
        <taxon>Edaphobacter</taxon>
    </lineage>
</organism>
<accession>A0A917M9F0</accession>
<comment type="similarity">
    <text evidence="1">Belongs to the bacterial sugar transferase family.</text>
</comment>
<dbReference type="AlphaFoldDB" id="A0A917M9F0"/>
<dbReference type="PANTHER" id="PTHR30576">
    <property type="entry name" value="COLANIC BIOSYNTHESIS UDP-GLUCOSE LIPID CARRIER TRANSFERASE"/>
    <property type="match status" value="1"/>
</dbReference>
<evidence type="ECO:0000313" key="3">
    <source>
        <dbReference type="EMBL" id="GGG86028.1"/>
    </source>
</evidence>
<feature type="domain" description="Bacterial sugar transferase" evidence="2">
    <location>
        <begin position="1"/>
        <end position="164"/>
    </location>
</feature>
<keyword evidence="4" id="KW-1185">Reference proteome</keyword>